<dbReference type="InterPro" id="IPR013332">
    <property type="entry name" value="KPR_N"/>
</dbReference>
<keyword evidence="3 4" id="KW-0560">Oxidoreductase</keyword>
<keyword evidence="5" id="KW-0472">Membrane</keyword>
<feature type="domain" description="Ketopantoate reductase N-terminal" evidence="6">
    <location>
        <begin position="4"/>
        <end position="151"/>
    </location>
</feature>
<dbReference type="InterPro" id="IPR013752">
    <property type="entry name" value="KPA_reductase"/>
</dbReference>
<dbReference type="RefSeq" id="WP_350721488.1">
    <property type="nucleotide sequence ID" value="NZ_JBEPCO010000026.1"/>
</dbReference>
<comment type="catalytic activity">
    <reaction evidence="4">
        <text>(R)-pantoate + NADP(+) = 2-dehydropantoate + NADPH + H(+)</text>
        <dbReference type="Rhea" id="RHEA:16233"/>
        <dbReference type="ChEBI" id="CHEBI:11561"/>
        <dbReference type="ChEBI" id="CHEBI:15378"/>
        <dbReference type="ChEBI" id="CHEBI:15980"/>
        <dbReference type="ChEBI" id="CHEBI:57783"/>
        <dbReference type="ChEBI" id="CHEBI:58349"/>
        <dbReference type="EC" id="1.1.1.169"/>
    </reaction>
</comment>
<organism evidence="8 9">
    <name type="scientific">Streptomyces flaveolus</name>
    <dbReference type="NCBI Taxonomy" id="67297"/>
    <lineage>
        <taxon>Bacteria</taxon>
        <taxon>Bacillati</taxon>
        <taxon>Actinomycetota</taxon>
        <taxon>Actinomycetes</taxon>
        <taxon>Kitasatosporales</taxon>
        <taxon>Streptomycetaceae</taxon>
        <taxon>Streptomyces</taxon>
    </lineage>
</organism>
<dbReference type="Gene3D" id="3.40.50.720">
    <property type="entry name" value="NAD(P)-binding Rossmann-like Domain"/>
    <property type="match status" value="1"/>
</dbReference>
<evidence type="ECO:0000256" key="3">
    <source>
        <dbReference type="ARBA" id="ARBA00023002"/>
    </source>
</evidence>
<dbReference type="SUPFAM" id="SSF48179">
    <property type="entry name" value="6-phosphogluconate dehydrogenase C-terminal domain-like"/>
    <property type="match status" value="1"/>
</dbReference>
<accession>A0ABV1VJE7</accession>
<reference evidence="8 9" key="1">
    <citation type="submission" date="2024-06" db="EMBL/GenBank/DDBJ databases">
        <title>The Natural Products Discovery Center: Release of the First 8490 Sequenced Strains for Exploring Actinobacteria Biosynthetic Diversity.</title>
        <authorList>
            <person name="Kalkreuter E."/>
            <person name="Kautsar S.A."/>
            <person name="Yang D."/>
            <person name="Bader C.D."/>
            <person name="Teijaro C.N."/>
            <person name="Fluegel L."/>
            <person name="Davis C.M."/>
            <person name="Simpson J.R."/>
            <person name="Lauterbach L."/>
            <person name="Steele A.D."/>
            <person name="Gui C."/>
            <person name="Meng S."/>
            <person name="Li G."/>
            <person name="Viehrig K."/>
            <person name="Ye F."/>
            <person name="Su P."/>
            <person name="Kiefer A.F."/>
            <person name="Nichols A."/>
            <person name="Cepeda A.J."/>
            <person name="Yan W."/>
            <person name="Fan B."/>
            <person name="Jiang Y."/>
            <person name="Adhikari A."/>
            <person name="Zheng C.-J."/>
            <person name="Schuster L."/>
            <person name="Cowan T.M."/>
            <person name="Smanski M.J."/>
            <person name="Chevrette M.G."/>
            <person name="De Carvalho L.P.S."/>
            <person name="Shen B."/>
        </authorList>
    </citation>
    <scope>NUCLEOTIDE SEQUENCE [LARGE SCALE GENOMIC DNA]</scope>
    <source>
        <strain evidence="8 9">NPDC000632</strain>
    </source>
</reference>
<dbReference type="InterPro" id="IPR003710">
    <property type="entry name" value="ApbA"/>
</dbReference>
<evidence type="ECO:0000313" key="9">
    <source>
        <dbReference type="Proteomes" id="UP001490330"/>
    </source>
</evidence>
<dbReference type="InterPro" id="IPR008927">
    <property type="entry name" value="6-PGluconate_DH-like_C_sf"/>
</dbReference>
<comment type="function">
    <text evidence="4">Catalyzes the NADPH-dependent reduction of ketopantoate into pantoic acid.</text>
</comment>
<keyword evidence="2 4" id="KW-0521">NADP</keyword>
<feature type="domain" description="Ketopantoate reductase C-terminal" evidence="7">
    <location>
        <begin position="178"/>
        <end position="294"/>
    </location>
</feature>
<dbReference type="EC" id="1.1.1.169" evidence="4"/>
<keyword evidence="5" id="KW-1133">Transmembrane helix</keyword>
<dbReference type="PANTHER" id="PTHR21708">
    <property type="entry name" value="PROBABLE 2-DEHYDROPANTOATE 2-REDUCTASE"/>
    <property type="match status" value="1"/>
</dbReference>
<evidence type="ECO:0000259" key="7">
    <source>
        <dbReference type="Pfam" id="PF08546"/>
    </source>
</evidence>
<feature type="transmembrane region" description="Helical" evidence="5">
    <location>
        <begin position="271"/>
        <end position="294"/>
    </location>
</feature>
<dbReference type="NCBIfam" id="TIGR00745">
    <property type="entry name" value="apbA_panE"/>
    <property type="match status" value="1"/>
</dbReference>
<dbReference type="Proteomes" id="UP001490330">
    <property type="component" value="Unassembled WGS sequence"/>
</dbReference>
<evidence type="ECO:0000256" key="1">
    <source>
        <dbReference type="ARBA" id="ARBA00007870"/>
    </source>
</evidence>
<proteinExistence type="inferred from homology"/>
<protein>
    <recommendedName>
        <fullName evidence="4">2-dehydropantoate 2-reductase</fullName>
        <ecNumber evidence="4">1.1.1.169</ecNumber>
    </recommendedName>
    <alternativeName>
        <fullName evidence="4">Ketopantoate reductase</fullName>
    </alternativeName>
</protein>
<dbReference type="InterPro" id="IPR013328">
    <property type="entry name" value="6PGD_dom2"/>
</dbReference>
<dbReference type="Pfam" id="PF08546">
    <property type="entry name" value="ApbA_C"/>
    <property type="match status" value="1"/>
</dbReference>
<dbReference type="GO" id="GO:0008677">
    <property type="term" value="F:2-dehydropantoate 2-reductase activity"/>
    <property type="evidence" value="ECO:0007669"/>
    <property type="project" value="UniProtKB-EC"/>
</dbReference>
<keyword evidence="4" id="KW-0566">Pantothenate biosynthesis</keyword>
<evidence type="ECO:0000313" key="8">
    <source>
        <dbReference type="EMBL" id="MER6906609.1"/>
    </source>
</evidence>
<evidence type="ECO:0000256" key="2">
    <source>
        <dbReference type="ARBA" id="ARBA00022857"/>
    </source>
</evidence>
<comment type="pathway">
    <text evidence="4">Cofactor biosynthesis; (R)-pantothenate biosynthesis; (R)-pantoate from 3-methyl-2-oxobutanoate: step 2/2.</text>
</comment>
<sequence>MSRVLVVGAGATGGFFGAHLVRAERDVTFLVRPARAAALRSEGLRLSTARGETVLAARSVTAAELDGAYDIVLLSVKADALPAALDDISPAVDESTVIIPFLNGLDHIEAIEERFTGRLLGGVVKVAAQLTTDGVIAVSGSTASMEIGELSGEVSERARRAADVLNVEGYDFSLSNSIRASLWHKWVFISAVSVICCTAMGTIGDVVSVPGGAEFAAAVLEEAVAISGAAGHPLPAAHHEWLHAFVTQAGSPFAPSLYRDLLDGRHTEVEAVLASFSSAASGFGIGTPLLNLAVMRLRLHNRRIAALS</sequence>
<evidence type="ECO:0000256" key="5">
    <source>
        <dbReference type="SAM" id="Phobius"/>
    </source>
</evidence>
<dbReference type="Gene3D" id="1.10.1040.10">
    <property type="entry name" value="N-(1-d-carboxylethyl)-l-norvaline Dehydrogenase, domain 2"/>
    <property type="match status" value="1"/>
</dbReference>
<dbReference type="InterPro" id="IPR051402">
    <property type="entry name" value="KPR-Related"/>
</dbReference>
<gene>
    <name evidence="8" type="ORF">ABT322_23285</name>
</gene>
<dbReference type="InterPro" id="IPR036291">
    <property type="entry name" value="NAD(P)-bd_dom_sf"/>
</dbReference>
<comment type="caution">
    <text evidence="8">The sequence shown here is derived from an EMBL/GenBank/DDBJ whole genome shotgun (WGS) entry which is preliminary data.</text>
</comment>
<name>A0ABV1VJE7_9ACTN</name>
<keyword evidence="9" id="KW-1185">Reference proteome</keyword>
<keyword evidence="5" id="KW-0812">Transmembrane</keyword>
<dbReference type="EMBL" id="JBEPCV010000023">
    <property type="protein sequence ID" value="MER6906609.1"/>
    <property type="molecule type" value="Genomic_DNA"/>
</dbReference>
<dbReference type="SUPFAM" id="SSF51735">
    <property type="entry name" value="NAD(P)-binding Rossmann-fold domains"/>
    <property type="match status" value="1"/>
</dbReference>
<dbReference type="Pfam" id="PF02558">
    <property type="entry name" value="ApbA"/>
    <property type="match status" value="1"/>
</dbReference>
<dbReference type="PANTHER" id="PTHR21708:SF26">
    <property type="entry name" value="2-DEHYDROPANTOATE 2-REDUCTASE"/>
    <property type="match status" value="1"/>
</dbReference>
<evidence type="ECO:0000259" key="6">
    <source>
        <dbReference type="Pfam" id="PF02558"/>
    </source>
</evidence>
<comment type="similarity">
    <text evidence="1 4">Belongs to the ketopantoate reductase family.</text>
</comment>
<evidence type="ECO:0000256" key="4">
    <source>
        <dbReference type="RuleBase" id="RU362068"/>
    </source>
</evidence>